<gene>
    <name evidence="2" type="ORF">GA0074694_4426</name>
</gene>
<evidence type="ECO:0000313" key="3">
    <source>
        <dbReference type="Proteomes" id="UP000198906"/>
    </source>
</evidence>
<accession>A0A1C6S9K0</accession>
<keyword evidence="3" id="KW-1185">Reference proteome</keyword>
<dbReference type="STRING" id="47866.GA0074694_4426"/>
<dbReference type="AlphaFoldDB" id="A0A1C6S9K0"/>
<reference evidence="3" key="1">
    <citation type="submission" date="2016-06" db="EMBL/GenBank/DDBJ databases">
        <authorList>
            <person name="Varghese N."/>
        </authorList>
    </citation>
    <scope>NUCLEOTIDE SEQUENCE [LARGE SCALE GENOMIC DNA]</scope>
    <source>
        <strain evidence="3">DSM 46123</strain>
    </source>
</reference>
<organism evidence="2 3">
    <name type="scientific">Micromonospora inyonensis</name>
    <dbReference type="NCBI Taxonomy" id="47866"/>
    <lineage>
        <taxon>Bacteria</taxon>
        <taxon>Bacillati</taxon>
        <taxon>Actinomycetota</taxon>
        <taxon>Actinomycetes</taxon>
        <taxon>Micromonosporales</taxon>
        <taxon>Micromonosporaceae</taxon>
        <taxon>Micromonospora</taxon>
    </lineage>
</organism>
<evidence type="ECO:0000256" key="1">
    <source>
        <dbReference type="SAM" id="MobiDB-lite"/>
    </source>
</evidence>
<proteinExistence type="predicted"/>
<evidence type="ECO:0000313" key="2">
    <source>
        <dbReference type="EMBL" id="SCL26133.1"/>
    </source>
</evidence>
<feature type="region of interest" description="Disordered" evidence="1">
    <location>
        <begin position="63"/>
        <end position="108"/>
    </location>
</feature>
<dbReference type="RefSeq" id="WP_091461249.1">
    <property type="nucleotide sequence ID" value="NZ_FMHU01000002.1"/>
</dbReference>
<dbReference type="Proteomes" id="UP000198906">
    <property type="component" value="Unassembled WGS sequence"/>
</dbReference>
<name>A0A1C6S9K0_9ACTN</name>
<dbReference type="EMBL" id="FMHU01000002">
    <property type="protein sequence ID" value="SCL26133.1"/>
    <property type="molecule type" value="Genomic_DNA"/>
</dbReference>
<protein>
    <submittedName>
        <fullName evidence="2">Uncharacterized protein</fullName>
    </submittedName>
</protein>
<sequence>MPSASHHHPSRQAALPDDVTDPLLWRLGFDVARAHQLDASGRCGNLGCPDEPGPCPALRHADRAMRLARQDGPATDRSGGSTTVSPDDGSSEDVRLPRRLPGSGLQAA</sequence>